<dbReference type="PROSITE" id="PS50850">
    <property type="entry name" value="MFS"/>
    <property type="match status" value="1"/>
</dbReference>
<comment type="subcellular location">
    <subcellularLocation>
        <location evidence="1">Cell membrane</location>
        <topology evidence="1">Multi-pass membrane protein</topology>
    </subcellularLocation>
</comment>
<dbReference type="InterPro" id="IPR020846">
    <property type="entry name" value="MFS_dom"/>
</dbReference>
<feature type="transmembrane region" description="Helical" evidence="7">
    <location>
        <begin position="345"/>
        <end position="368"/>
    </location>
</feature>
<dbReference type="Gene3D" id="1.20.1250.20">
    <property type="entry name" value="MFS general substrate transporter like domains"/>
    <property type="match status" value="1"/>
</dbReference>
<feature type="transmembrane region" description="Helical" evidence="7">
    <location>
        <begin position="12"/>
        <end position="29"/>
    </location>
</feature>
<evidence type="ECO:0000313" key="10">
    <source>
        <dbReference type="Proteomes" id="UP000826651"/>
    </source>
</evidence>
<keyword evidence="6 7" id="KW-0472">Membrane</keyword>
<comment type="caution">
    <text evidence="9">The sequence shown here is derived from an EMBL/GenBank/DDBJ whole genome shotgun (WGS) entry which is preliminary data.</text>
</comment>
<sequence>MNAMFASMRHYNYRLWFAGALVANVGTWMQRIAQDWLVLTELSDDSGLAVGIVTGLQFAPSVLLSPYAGLLADRIDRRKLLMVTQGILGLLAVALGVLVLFGHAELWHVYVLATLLGVASAFDAPARQTFVSELVPAGGLANAVALNSASFNAARLIGPGAAGLLIALVGPGWVFIINAVSFAATIFVMAIMRTAELHVSPRIARAKGQLRAGMAYVRHRSDIMMIMIVVFVVGGLGLNFQLTSAVMARIEFGKDASEYGILGSILAIGSLAGALLAARRKQPRVRSVIAAAALFGVFSGLMSLAPTYELFALACIPVGFFSITMLTTANAAIQIGTDPAIRGRVMSLYVVVLFAGNPIGSPFVGWVAEAWGPRWSIGIGAIASVLVAAAAALWAHRNWQIEVSYRLRQRPHLVLTNAEERAARERARVEVASQQATDGGQAA</sequence>
<accession>A0ABS7SIJ9</accession>
<evidence type="ECO:0000259" key="8">
    <source>
        <dbReference type="PROSITE" id="PS50850"/>
    </source>
</evidence>
<evidence type="ECO:0000313" key="9">
    <source>
        <dbReference type="EMBL" id="MBZ2199103.1"/>
    </source>
</evidence>
<evidence type="ECO:0000256" key="3">
    <source>
        <dbReference type="ARBA" id="ARBA00022475"/>
    </source>
</evidence>
<feature type="transmembrane region" description="Helical" evidence="7">
    <location>
        <begin position="223"/>
        <end position="247"/>
    </location>
</feature>
<gene>
    <name evidence="9" type="ORF">KCQ71_23360</name>
</gene>
<reference evidence="9 10" key="1">
    <citation type="submission" date="2021-04" db="EMBL/GenBank/DDBJ databases">
        <title>Ruania sp. nov., isolated from sandy soil of mangrove forest.</title>
        <authorList>
            <person name="Ge X."/>
            <person name="Huang R."/>
            <person name="Liu W."/>
        </authorList>
    </citation>
    <scope>NUCLEOTIDE SEQUENCE [LARGE SCALE GENOMIC DNA]</scope>
    <source>
        <strain evidence="9 10">N2-46</strain>
    </source>
</reference>
<dbReference type="InterPro" id="IPR036259">
    <property type="entry name" value="MFS_trans_sf"/>
</dbReference>
<feature type="transmembrane region" description="Helical" evidence="7">
    <location>
        <begin position="311"/>
        <end position="333"/>
    </location>
</feature>
<keyword evidence="10" id="KW-1185">Reference proteome</keyword>
<keyword evidence="4 7" id="KW-0812">Transmembrane</keyword>
<dbReference type="SUPFAM" id="SSF103473">
    <property type="entry name" value="MFS general substrate transporter"/>
    <property type="match status" value="1"/>
</dbReference>
<dbReference type="Proteomes" id="UP000826651">
    <property type="component" value="Unassembled WGS sequence"/>
</dbReference>
<evidence type="ECO:0000256" key="2">
    <source>
        <dbReference type="ARBA" id="ARBA00022448"/>
    </source>
</evidence>
<evidence type="ECO:0000256" key="6">
    <source>
        <dbReference type="ARBA" id="ARBA00023136"/>
    </source>
</evidence>
<dbReference type="PANTHER" id="PTHR23513:SF11">
    <property type="entry name" value="STAPHYLOFERRIN A TRANSPORTER"/>
    <property type="match status" value="1"/>
</dbReference>
<protein>
    <submittedName>
        <fullName evidence="9">MFS transporter</fullName>
    </submittedName>
</protein>
<evidence type="ECO:0000256" key="1">
    <source>
        <dbReference type="ARBA" id="ARBA00004651"/>
    </source>
</evidence>
<feature type="domain" description="Major facilitator superfamily (MFS) profile" evidence="8">
    <location>
        <begin position="1"/>
        <end position="399"/>
    </location>
</feature>
<evidence type="ECO:0000256" key="4">
    <source>
        <dbReference type="ARBA" id="ARBA00022692"/>
    </source>
</evidence>
<name>A0ABS7SIJ9_9MICO</name>
<dbReference type="InterPro" id="IPR010290">
    <property type="entry name" value="TM_effector"/>
</dbReference>
<feature type="transmembrane region" description="Helical" evidence="7">
    <location>
        <begin position="259"/>
        <end position="278"/>
    </location>
</feature>
<feature type="transmembrane region" description="Helical" evidence="7">
    <location>
        <begin position="164"/>
        <end position="192"/>
    </location>
</feature>
<dbReference type="RefSeq" id="WP_223411029.1">
    <property type="nucleotide sequence ID" value="NZ_JAGSHT010000023.1"/>
</dbReference>
<feature type="transmembrane region" description="Helical" evidence="7">
    <location>
        <begin position="285"/>
        <end position="305"/>
    </location>
</feature>
<dbReference type="EMBL" id="JAGSHT010000023">
    <property type="protein sequence ID" value="MBZ2199103.1"/>
    <property type="molecule type" value="Genomic_DNA"/>
</dbReference>
<keyword evidence="2" id="KW-0813">Transport</keyword>
<dbReference type="PANTHER" id="PTHR23513">
    <property type="entry name" value="INTEGRAL MEMBRANE EFFLUX PROTEIN-RELATED"/>
    <property type="match status" value="1"/>
</dbReference>
<dbReference type="Pfam" id="PF05977">
    <property type="entry name" value="MFS_3"/>
    <property type="match status" value="1"/>
</dbReference>
<proteinExistence type="predicted"/>
<feature type="transmembrane region" description="Helical" evidence="7">
    <location>
        <begin position="374"/>
        <end position="395"/>
    </location>
</feature>
<feature type="transmembrane region" description="Helical" evidence="7">
    <location>
        <begin position="49"/>
        <end position="68"/>
    </location>
</feature>
<evidence type="ECO:0000256" key="5">
    <source>
        <dbReference type="ARBA" id="ARBA00022989"/>
    </source>
</evidence>
<evidence type="ECO:0000256" key="7">
    <source>
        <dbReference type="SAM" id="Phobius"/>
    </source>
</evidence>
<feature type="transmembrane region" description="Helical" evidence="7">
    <location>
        <begin position="80"/>
        <end position="101"/>
    </location>
</feature>
<organism evidence="9 10">
    <name type="scientific">Occultella gossypii</name>
    <dbReference type="NCBI Taxonomy" id="2800820"/>
    <lineage>
        <taxon>Bacteria</taxon>
        <taxon>Bacillati</taxon>
        <taxon>Actinomycetota</taxon>
        <taxon>Actinomycetes</taxon>
        <taxon>Micrococcales</taxon>
        <taxon>Ruaniaceae</taxon>
        <taxon>Occultella</taxon>
    </lineage>
</organism>
<keyword evidence="5 7" id="KW-1133">Transmembrane helix</keyword>
<dbReference type="CDD" id="cd06173">
    <property type="entry name" value="MFS_MefA_like"/>
    <property type="match status" value="1"/>
</dbReference>
<keyword evidence="3" id="KW-1003">Cell membrane</keyword>